<evidence type="ECO:0000313" key="1">
    <source>
        <dbReference type="EMBL" id="PTB90742.1"/>
    </source>
</evidence>
<dbReference type="EMBL" id="PYVU01000580">
    <property type="protein sequence ID" value="PTB90742.1"/>
    <property type="molecule type" value="Genomic_DNA"/>
</dbReference>
<dbReference type="SUPFAM" id="SSF64182">
    <property type="entry name" value="DHH phosphoesterases"/>
    <property type="match status" value="1"/>
</dbReference>
<gene>
    <name evidence="1" type="ORF">C9994_16870</name>
</gene>
<evidence type="ECO:0000313" key="2">
    <source>
        <dbReference type="Proteomes" id="UP000240608"/>
    </source>
</evidence>
<feature type="non-terminal residue" evidence="1">
    <location>
        <position position="46"/>
    </location>
</feature>
<organism evidence="1 2">
    <name type="scientific">Marivirga lumbricoides</name>
    <dbReference type="NCBI Taxonomy" id="1046115"/>
    <lineage>
        <taxon>Bacteria</taxon>
        <taxon>Pseudomonadati</taxon>
        <taxon>Bacteroidota</taxon>
        <taxon>Cytophagia</taxon>
        <taxon>Cytophagales</taxon>
        <taxon>Marivirgaceae</taxon>
        <taxon>Marivirga</taxon>
    </lineage>
</organism>
<dbReference type="InterPro" id="IPR038763">
    <property type="entry name" value="DHH_sf"/>
</dbReference>
<name>A0A2T4DAK1_9BACT</name>
<dbReference type="Gene3D" id="3.90.1640.10">
    <property type="entry name" value="inorganic pyrophosphatase (n-terminal core)"/>
    <property type="match status" value="1"/>
</dbReference>
<accession>A0A2T4DAK1</accession>
<comment type="caution">
    <text evidence="1">The sequence shown here is derived from an EMBL/GenBank/DDBJ whole genome shotgun (WGS) entry which is preliminary data.</text>
</comment>
<reference evidence="1 2" key="1">
    <citation type="submission" date="2018-03" db="EMBL/GenBank/DDBJ databases">
        <title>Cross-interface Injection: A General Nanoliter Liquid Handling Method Applied to Single Cells Genome Amplification Automated Nanoliter Liquid Handling Applied to Single Cell Multiple Displacement Amplification.</title>
        <authorList>
            <person name="Yun J."/>
            <person name="Xu P."/>
            <person name="Xu J."/>
            <person name="Dai X."/>
            <person name="Wang Y."/>
            <person name="Zheng X."/>
            <person name="Cao C."/>
            <person name="Yi Q."/>
            <person name="Zhu Y."/>
            <person name="Wang L."/>
            <person name="Dong Z."/>
            <person name="Huang Y."/>
            <person name="Huang L."/>
            <person name="Du W."/>
        </authorList>
    </citation>
    <scope>NUCLEOTIDE SEQUENCE [LARGE SCALE GENOMIC DNA]</scope>
    <source>
        <strain evidence="1 2">Z-D1-2</strain>
    </source>
</reference>
<dbReference type="AlphaFoldDB" id="A0A2T4DAK1"/>
<sequence length="46" mass="5138">MQDLLKLKEVLQSPQNVVITTHHKPDADALGSSLGLYNYLVKKGHH</sequence>
<proteinExistence type="predicted"/>
<dbReference type="Proteomes" id="UP000240608">
    <property type="component" value="Unassembled WGS sequence"/>
</dbReference>
<protein>
    <submittedName>
        <fullName evidence="1">DHH family phosphoesterase</fullName>
    </submittedName>
</protein>